<keyword evidence="5 7" id="KW-0067">ATP-binding</keyword>
<comment type="similarity">
    <text evidence="2">Belongs to the ABC transporter superfamily.</text>
</comment>
<reference evidence="7 8" key="1">
    <citation type="submission" date="2019-03" db="EMBL/GenBank/DDBJ databases">
        <title>Jiella endophytica sp. nov., a novel endophytic bacterium isolated from root of Ficus microcarpa Linn. f.</title>
        <authorList>
            <person name="Tuo L."/>
        </authorList>
    </citation>
    <scope>NUCLEOTIDE SEQUENCE [LARGE SCALE GENOMIC DNA]</scope>
    <source>
        <strain evidence="7 8">CBS5Q-3</strain>
    </source>
</reference>
<dbReference type="FunFam" id="3.40.50.300:FF:000016">
    <property type="entry name" value="Oligopeptide ABC transporter ATP-binding component"/>
    <property type="match status" value="1"/>
</dbReference>
<dbReference type="PROSITE" id="PS00211">
    <property type="entry name" value="ABC_TRANSPORTER_1"/>
    <property type="match status" value="1"/>
</dbReference>
<evidence type="ECO:0000256" key="3">
    <source>
        <dbReference type="ARBA" id="ARBA00022448"/>
    </source>
</evidence>
<dbReference type="InterPro" id="IPR003593">
    <property type="entry name" value="AAA+_ATPase"/>
</dbReference>
<dbReference type="GO" id="GO:0055085">
    <property type="term" value="P:transmembrane transport"/>
    <property type="evidence" value="ECO:0007669"/>
    <property type="project" value="UniProtKB-ARBA"/>
</dbReference>
<dbReference type="InterPro" id="IPR050319">
    <property type="entry name" value="ABC_transp_ATP-bind"/>
</dbReference>
<dbReference type="InterPro" id="IPR017871">
    <property type="entry name" value="ABC_transporter-like_CS"/>
</dbReference>
<dbReference type="InterPro" id="IPR013563">
    <property type="entry name" value="Oligopep_ABC_C"/>
</dbReference>
<dbReference type="PANTHER" id="PTHR43776:SF7">
    <property type="entry name" value="D,D-DIPEPTIDE TRANSPORT ATP-BINDING PROTEIN DDPF-RELATED"/>
    <property type="match status" value="1"/>
</dbReference>
<dbReference type="OrthoDB" id="9815712at2"/>
<dbReference type="NCBIfam" id="TIGR01727">
    <property type="entry name" value="oligo_HPY"/>
    <property type="match status" value="1"/>
</dbReference>
<dbReference type="PANTHER" id="PTHR43776">
    <property type="entry name" value="TRANSPORT ATP-BINDING PROTEIN"/>
    <property type="match status" value="1"/>
</dbReference>
<dbReference type="CDD" id="cd03257">
    <property type="entry name" value="ABC_NikE_OppD_transporters"/>
    <property type="match status" value="1"/>
</dbReference>
<accession>A0A4Y8RML7</accession>
<sequence>MTAPLLEVRNLTKTYRTGGGLFGRERAAHVVDDVSFVIEKGATFGLVGESGSGKTTIGRLVLRLVEANGGSLLLDGEEIGEKSDAEMRRLRQRMQIIFQDPFASLDPRVKVGEAIAAPIRLHRLRPRRDVRDRVVELLELVGLGAHQADRFPHEFSGGQRQRIAIARALAVEPELIVCDEAVSALDLSIQAQVINLLADLRDRLGVSYLFISHDMAVIRHVATHVGVLYAGRLVETGEAKEVFGNPRHPYTRMLLAASPSPVPGDARQRQAIAGEPPSPYERAPGCRFASRCPSAIDACRSEQPPLSTFSRGSHQAACIRAEEFDRLTLLSDEEARMSPAYRLRIDLLRRARAESRAT</sequence>
<gene>
    <name evidence="7" type="ORF">E3C22_05270</name>
</gene>
<proteinExistence type="inferred from homology"/>
<evidence type="ECO:0000256" key="2">
    <source>
        <dbReference type="ARBA" id="ARBA00005417"/>
    </source>
</evidence>
<dbReference type="Pfam" id="PF00005">
    <property type="entry name" value="ABC_tran"/>
    <property type="match status" value="1"/>
</dbReference>
<comment type="subcellular location">
    <subcellularLocation>
        <location evidence="1">Cell inner membrane</location>
        <topology evidence="1">Peripheral membrane protein</topology>
    </subcellularLocation>
</comment>
<dbReference type="SUPFAM" id="SSF52540">
    <property type="entry name" value="P-loop containing nucleoside triphosphate hydrolases"/>
    <property type="match status" value="1"/>
</dbReference>
<evidence type="ECO:0000313" key="7">
    <source>
        <dbReference type="EMBL" id="TFF24809.1"/>
    </source>
</evidence>
<dbReference type="GO" id="GO:0015833">
    <property type="term" value="P:peptide transport"/>
    <property type="evidence" value="ECO:0007669"/>
    <property type="project" value="InterPro"/>
</dbReference>
<organism evidence="7 8">
    <name type="scientific">Jiella endophytica</name>
    <dbReference type="NCBI Taxonomy" id="2558362"/>
    <lineage>
        <taxon>Bacteria</taxon>
        <taxon>Pseudomonadati</taxon>
        <taxon>Pseudomonadota</taxon>
        <taxon>Alphaproteobacteria</taxon>
        <taxon>Hyphomicrobiales</taxon>
        <taxon>Aurantimonadaceae</taxon>
        <taxon>Jiella</taxon>
    </lineage>
</organism>
<dbReference type="AlphaFoldDB" id="A0A4Y8RML7"/>
<evidence type="ECO:0000256" key="5">
    <source>
        <dbReference type="ARBA" id="ARBA00022840"/>
    </source>
</evidence>
<evidence type="ECO:0000259" key="6">
    <source>
        <dbReference type="PROSITE" id="PS50893"/>
    </source>
</evidence>
<dbReference type="EMBL" id="SOZD01000002">
    <property type="protein sequence ID" value="TFF24809.1"/>
    <property type="molecule type" value="Genomic_DNA"/>
</dbReference>
<dbReference type="Proteomes" id="UP000298179">
    <property type="component" value="Unassembled WGS sequence"/>
</dbReference>
<comment type="caution">
    <text evidence="7">The sequence shown here is derived from an EMBL/GenBank/DDBJ whole genome shotgun (WGS) entry which is preliminary data.</text>
</comment>
<dbReference type="SMART" id="SM00382">
    <property type="entry name" value="AAA"/>
    <property type="match status" value="1"/>
</dbReference>
<keyword evidence="4" id="KW-0547">Nucleotide-binding</keyword>
<name>A0A4Y8RML7_9HYPH</name>
<dbReference type="InterPro" id="IPR027417">
    <property type="entry name" value="P-loop_NTPase"/>
</dbReference>
<dbReference type="PROSITE" id="PS50893">
    <property type="entry name" value="ABC_TRANSPORTER_2"/>
    <property type="match status" value="1"/>
</dbReference>
<dbReference type="Gene3D" id="3.40.50.300">
    <property type="entry name" value="P-loop containing nucleotide triphosphate hydrolases"/>
    <property type="match status" value="1"/>
</dbReference>
<feature type="domain" description="ABC transporter" evidence="6">
    <location>
        <begin position="6"/>
        <end position="255"/>
    </location>
</feature>
<evidence type="ECO:0000313" key="8">
    <source>
        <dbReference type="Proteomes" id="UP000298179"/>
    </source>
</evidence>
<keyword evidence="8" id="KW-1185">Reference proteome</keyword>
<evidence type="ECO:0000256" key="4">
    <source>
        <dbReference type="ARBA" id="ARBA00022741"/>
    </source>
</evidence>
<dbReference type="Pfam" id="PF08352">
    <property type="entry name" value="oligo_HPY"/>
    <property type="match status" value="1"/>
</dbReference>
<protein>
    <submittedName>
        <fullName evidence="7">ATP-binding cassette domain-containing protein</fullName>
    </submittedName>
</protein>
<dbReference type="InterPro" id="IPR003439">
    <property type="entry name" value="ABC_transporter-like_ATP-bd"/>
</dbReference>
<keyword evidence="3" id="KW-0813">Transport</keyword>
<dbReference type="GO" id="GO:0005886">
    <property type="term" value="C:plasma membrane"/>
    <property type="evidence" value="ECO:0007669"/>
    <property type="project" value="UniProtKB-SubCell"/>
</dbReference>
<dbReference type="RefSeq" id="WP_134760978.1">
    <property type="nucleotide sequence ID" value="NZ_SOZD01000002.1"/>
</dbReference>
<dbReference type="GO" id="GO:0016887">
    <property type="term" value="F:ATP hydrolysis activity"/>
    <property type="evidence" value="ECO:0007669"/>
    <property type="project" value="InterPro"/>
</dbReference>
<dbReference type="GO" id="GO:0005524">
    <property type="term" value="F:ATP binding"/>
    <property type="evidence" value="ECO:0007669"/>
    <property type="project" value="UniProtKB-KW"/>
</dbReference>
<evidence type="ECO:0000256" key="1">
    <source>
        <dbReference type="ARBA" id="ARBA00004417"/>
    </source>
</evidence>